<reference evidence="3" key="2">
    <citation type="journal article" date="2024" name="Plant">
        <title>Genomic evolution and insights into agronomic trait innovations of Sesamum species.</title>
        <authorList>
            <person name="Miao H."/>
            <person name="Wang L."/>
            <person name="Qu L."/>
            <person name="Liu H."/>
            <person name="Sun Y."/>
            <person name="Le M."/>
            <person name="Wang Q."/>
            <person name="Wei S."/>
            <person name="Zheng Y."/>
            <person name="Lin W."/>
            <person name="Duan Y."/>
            <person name="Cao H."/>
            <person name="Xiong S."/>
            <person name="Wang X."/>
            <person name="Wei L."/>
            <person name="Li C."/>
            <person name="Ma Q."/>
            <person name="Ju M."/>
            <person name="Zhao R."/>
            <person name="Li G."/>
            <person name="Mu C."/>
            <person name="Tian Q."/>
            <person name="Mei H."/>
            <person name="Zhang T."/>
            <person name="Gao T."/>
            <person name="Zhang H."/>
        </authorList>
    </citation>
    <scope>NUCLEOTIDE SEQUENCE</scope>
    <source>
        <strain evidence="3">KEN1</strain>
    </source>
</reference>
<dbReference type="InterPro" id="IPR025558">
    <property type="entry name" value="DUF4283"/>
</dbReference>
<comment type="caution">
    <text evidence="3">The sequence shown here is derived from an EMBL/GenBank/DDBJ whole genome shotgun (WGS) entry which is preliminary data.</text>
</comment>
<dbReference type="EMBL" id="JACGWN010000013">
    <property type="protein sequence ID" value="KAL0411745.1"/>
    <property type="molecule type" value="Genomic_DNA"/>
</dbReference>
<evidence type="ECO:0000313" key="3">
    <source>
        <dbReference type="EMBL" id="KAL0411745.1"/>
    </source>
</evidence>
<feature type="domain" description="DUF4283" evidence="2">
    <location>
        <begin position="73"/>
        <end position="114"/>
    </location>
</feature>
<protein>
    <recommendedName>
        <fullName evidence="2">DUF4283 domain-containing protein</fullName>
    </recommendedName>
</protein>
<gene>
    <name evidence="3" type="ORF">Slati_3764200</name>
</gene>
<evidence type="ECO:0000256" key="1">
    <source>
        <dbReference type="SAM" id="MobiDB-lite"/>
    </source>
</evidence>
<name>A0AAW2U398_9LAMI</name>
<feature type="region of interest" description="Disordered" evidence="1">
    <location>
        <begin position="1"/>
        <end position="26"/>
    </location>
</feature>
<dbReference type="PANTHER" id="PTHR31286:SF179">
    <property type="entry name" value="RNASE H TYPE-1 DOMAIN-CONTAINING PROTEIN"/>
    <property type="match status" value="1"/>
</dbReference>
<accession>A0AAW2U398</accession>
<evidence type="ECO:0000259" key="2">
    <source>
        <dbReference type="Pfam" id="PF14111"/>
    </source>
</evidence>
<reference evidence="3" key="1">
    <citation type="submission" date="2020-06" db="EMBL/GenBank/DDBJ databases">
        <authorList>
            <person name="Li T."/>
            <person name="Hu X."/>
            <person name="Zhang T."/>
            <person name="Song X."/>
            <person name="Zhang H."/>
            <person name="Dai N."/>
            <person name="Sheng W."/>
            <person name="Hou X."/>
            <person name="Wei L."/>
        </authorList>
    </citation>
    <scope>NUCLEOTIDE SEQUENCE</scope>
    <source>
        <strain evidence="3">KEN1</strain>
        <tissue evidence="3">Leaf</tissue>
    </source>
</reference>
<dbReference type="Pfam" id="PF14111">
    <property type="entry name" value="DUF4283"/>
    <property type="match status" value="1"/>
</dbReference>
<proteinExistence type="predicted"/>
<organism evidence="3">
    <name type="scientific">Sesamum latifolium</name>
    <dbReference type="NCBI Taxonomy" id="2727402"/>
    <lineage>
        <taxon>Eukaryota</taxon>
        <taxon>Viridiplantae</taxon>
        <taxon>Streptophyta</taxon>
        <taxon>Embryophyta</taxon>
        <taxon>Tracheophyta</taxon>
        <taxon>Spermatophyta</taxon>
        <taxon>Magnoliopsida</taxon>
        <taxon>eudicotyledons</taxon>
        <taxon>Gunneridae</taxon>
        <taxon>Pentapetalae</taxon>
        <taxon>asterids</taxon>
        <taxon>lamiids</taxon>
        <taxon>Lamiales</taxon>
        <taxon>Pedaliaceae</taxon>
        <taxon>Sesamum</taxon>
    </lineage>
</organism>
<dbReference type="PANTHER" id="PTHR31286">
    <property type="entry name" value="GLYCINE-RICH CELL WALL STRUCTURAL PROTEIN 1.8-LIKE"/>
    <property type="match status" value="1"/>
</dbReference>
<sequence>MTEITPASELAPNVVSTHTAPSSKDHYKNRSYVKTVQHPSAEHFQHDPVRVAKKIFLDEEMRQIGSDPATRANQHVLIRLTNEEDFSRIWLRGEWTFDSFHMRVFKWSPTFDPHIESSIAPLWIRLHDLPIHLFEKNALFTLAAKIGKPLRMDEPMTDMSRPDLARVCVEIDLTALKVQAVFLHIEGKTYRQLVIYENCPPYCTSCNHLGHEISACIAKLHNDITHTDTDPRPPDARVVLPTSTHDNDANANVVSFPPLHGSEPKLPVNPIPFHLRHVEVATPDDFNFEDPLIAELLDRDWDAENKS</sequence>
<dbReference type="AlphaFoldDB" id="A0AAW2U398"/>
<dbReference type="InterPro" id="IPR040256">
    <property type="entry name" value="At4g02000-like"/>
</dbReference>